<comment type="caution">
    <text evidence="3">The sequence shown here is derived from an EMBL/GenBank/DDBJ whole genome shotgun (WGS) entry which is preliminary data.</text>
</comment>
<keyword evidence="1 3" id="KW-0560">Oxidoreductase</keyword>
<dbReference type="PANTHER" id="PTHR43899:SF4">
    <property type="entry name" value="17 BETA-HYDROXYSTEROID DEHYDROGENASE TYPE 3"/>
    <property type="match status" value="1"/>
</dbReference>
<dbReference type="InterPro" id="IPR051019">
    <property type="entry name" value="VLCFA-Steroid_DH"/>
</dbReference>
<reference evidence="3" key="1">
    <citation type="submission" date="2021-12" db="EMBL/GenBank/DDBJ databases">
        <authorList>
            <person name="Rodrigo-Torres L."/>
            <person name="Arahal R. D."/>
            <person name="Lucena T."/>
        </authorList>
    </citation>
    <scope>NUCLEOTIDE SEQUENCE</scope>
    <source>
        <strain evidence="3">CECT 8267</strain>
    </source>
</reference>
<dbReference type="InterPro" id="IPR036291">
    <property type="entry name" value="NAD(P)-bd_dom_sf"/>
</dbReference>
<comment type="similarity">
    <text evidence="2">Belongs to the short-chain dehydrogenases/reductases (SDR) family.</text>
</comment>
<dbReference type="PIRSF" id="PIRSF000126">
    <property type="entry name" value="11-beta-HSD1"/>
    <property type="match status" value="1"/>
</dbReference>
<dbReference type="SUPFAM" id="SSF51735">
    <property type="entry name" value="NAD(P)-binding Rossmann-fold domains"/>
    <property type="match status" value="1"/>
</dbReference>
<dbReference type="Proteomes" id="UP000838100">
    <property type="component" value="Unassembled WGS sequence"/>
</dbReference>
<dbReference type="PANTHER" id="PTHR43899">
    <property type="entry name" value="RH59310P"/>
    <property type="match status" value="1"/>
</dbReference>
<evidence type="ECO:0000256" key="2">
    <source>
        <dbReference type="RuleBase" id="RU000363"/>
    </source>
</evidence>
<protein>
    <submittedName>
        <fullName evidence="3">Oxidoreductase UcpA</fullName>
        <ecNumber evidence="3">1.-.-.-</ecNumber>
    </submittedName>
</protein>
<dbReference type="RefSeq" id="WP_237446045.1">
    <property type="nucleotide sequence ID" value="NZ_CAKLPX010000008.1"/>
</dbReference>
<dbReference type="EMBL" id="CAKLPX010000008">
    <property type="protein sequence ID" value="CAH0993365.1"/>
    <property type="molecule type" value="Genomic_DNA"/>
</dbReference>
<dbReference type="EC" id="1.-.-.-" evidence="3"/>
<evidence type="ECO:0000313" key="3">
    <source>
        <dbReference type="EMBL" id="CAH0993365.1"/>
    </source>
</evidence>
<dbReference type="PRINTS" id="PR00080">
    <property type="entry name" value="SDRFAMILY"/>
</dbReference>
<proteinExistence type="inferred from homology"/>
<keyword evidence="4" id="KW-1185">Reference proteome</keyword>
<gene>
    <name evidence="3" type="primary">ucpA</name>
    <name evidence="3" type="ORF">SIN8267_03513</name>
</gene>
<evidence type="ECO:0000313" key="4">
    <source>
        <dbReference type="Proteomes" id="UP000838100"/>
    </source>
</evidence>
<dbReference type="PRINTS" id="PR00081">
    <property type="entry name" value="GDHRDH"/>
</dbReference>
<dbReference type="GO" id="GO:0016491">
    <property type="term" value="F:oxidoreductase activity"/>
    <property type="evidence" value="ECO:0007669"/>
    <property type="project" value="UniProtKB-KW"/>
</dbReference>
<sequence length="264" mass="29170">MSEALQQQNSWALITGAAQGLGLAFAKICLDKGFHVLLLDINQSLLEQTADELQVATSLQVDTLVADLSDDNFMDGVISNTADKQVGLLINNAALTRPDLFLDVEESFIWAQLKINMFAVVALTRHFGEQMCQRGQGGIINVSSRSGEFPAPFSALYSGAKAFVSKFSETLWWEFKQQGVEVFTLIPDRTDTPSYRKYANADDVLAQSPEDCAQVAFDNLGKLACKIATESGEKQNEMMKQLPLEQLIELIADNYIKMFGVKKE</sequence>
<organism evidence="3 4">
    <name type="scientific">Sinobacterium norvegicum</name>
    <dbReference type="NCBI Taxonomy" id="1641715"/>
    <lineage>
        <taxon>Bacteria</taxon>
        <taxon>Pseudomonadati</taxon>
        <taxon>Pseudomonadota</taxon>
        <taxon>Gammaproteobacteria</taxon>
        <taxon>Cellvibrionales</taxon>
        <taxon>Spongiibacteraceae</taxon>
        <taxon>Sinobacterium</taxon>
    </lineage>
</organism>
<dbReference type="Pfam" id="PF00106">
    <property type="entry name" value="adh_short"/>
    <property type="match status" value="1"/>
</dbReference>
<evidence type="ECO:0000256" key="1">
    <source>
        <dbReference type="ARBA" id="ARBA00023002"/>
    </source>
</evidence>
<accession>A0ABN8ELU0</accession>
<name>A0ABN8ELU0_9GAMM</name>
<dbReference type="InterPro" id="IPR002347">
    <property type="entry name" value="SDR_fam"/>
</dbReference>
<dbReference type="Gene3D" id="3.40.50.720">
    <property type="entry name" value="NAD(P)-binding Rossmann-like Domain"/>
    <property type="match status" value="1"/>
</dbReference>